<name>A0ABW6XZK2_9ACTN</name>
<dbReference type="EMBL" id="JBIBDZ010000011">
    <property type="protein sequence ID" value="MFF5922789.1"/>
    <property type="molecule type" value="Genomic_DNA"/>
</dbReference>
<sequence length="58" mass="6245">MADKGRTDKIKGKAKETVGKVTGNDRMKAEGKMDQVEGKAKEAASDAKGSLRGKRDEH</sequence>
<evidence type="ECO:0000256" key="2">
    <source>
        <dbReference type="SAM" id="MobiDB-lite"/>
    </source>
</evidence>
<dbReference type="Pfam" id="PF05532">
    <property type="entry name" value="CsbD"/>
    <property type="match status" value="1"/>
</dbReference>
<comment type="caution">
    <text evidence="4">The sequence shown here is derived from an EMBL/GenBank/DDBJ whole genome shotgun (WGS) entry which is preliminary data.</text>
</comment>
<dbReference type="SUPFAM" id="SSF69047">
    <property type="entry name" value="Hypothetical protein YjbJ"/>
    <property type="match status" value="1"/>
</dbReference>
<dbReference type="InterPro" id="IPR036629">
    <property type="entry name" value="YjbJ_sf"/>
</dbReference>
<proteinExistence type="inferred from homology"/>
<protein>
    <submittedName>
        <fullName evidence="4">CsbD family protein</fullName>
    </submittedName>
</protein>
<evidence type="ECO:0000259" key="3">
    <source>
        <dbReference type="Pfam" id="PF05532"/>
    </source>
</evidence>
<feature type="compositionally biased region" description="Basic and acidic residues" evidence="2">
    <location>
        <begin position="1"/>
        <end position="45"/>
    </location>
</feature>
<dbReference type="Proteomes" id="UP001602370">
    <property type="component" value="Unassembled WGS sequence"/>
</dbReference>
<accession>A0ABW6XZK2</accession>
<comment type="similarity">
    <text evidence="1">Belongs to the UPF0337 (CsbD) family.</text>
</comment>
<feature type="region of interest" description="Disordered" evidence="2">
    <location>
        <begin position="1"/>
        <end position="58"/>
    </location>
</feature>
<dbReference type="RefSeq" id="WP_030325203.1">
    <property type="nucleotide sequence ID" value="NZ_JBIBDZ010000011.1"/>
</dbReference>
<keyword evidence="5" id="KW-1185">Reference proteome</keyword>
<gene>
    <name evidence="4" type="ORF">ACFY8C_31395</name>
</gene>
<feature type="domain" description="CsbD-like" evidence="3">
    <location>
        <begin position="4"/>
        <end position="51"/>
    </location>
</feature>
<evidence type="ECO:0000313" key="5">
    <source>
        <dbReference type="Proteomes" id="UP001602370"/>
    </source>
</evidence>
<dbReference type="InterPro" id="IPR008462">
    <property type="entry name" value="CsbD"/>
</dbReference>
<dbReference type="Gene3D" id="1.10.1470.10">
    <property type="entry name" value="YjbJ"/>
    <property type="match status" value="1"/>
</dbReference>
<evidence type="ECO:0000313" key="4">
    <source>
        <dbReference type="EMBL" id="MFF5922789.1"/>
    </source>
</evidence>
<organism evidence="4 5">
    <name type="scientific">Streptomyces flavochromogenes</name>
    <dbReference type="NCBI Taxonomy" id="68199"/>
    <lineage>
        <taxon>Bacteria</taxon>
        <taxon>Bacillati</taxon>
        <taxon>Actinomycetota</taxon>
        <taxon>Actinomycetes</taxon>
        <taxon>Kitasatosporales</taxon>
        <taxon>Streptomycetaceae</taxon>
        <taxon>Streptomyces</taxon>
    </lineage>
</organism>
<evidence type="ECO:0000256" key="1">
    <source>
        <dbReference type="ARBA" id="ARBA00009129"/>
    </source>
</evidence>
<reference evidence="4 5" key="1">
    <citation type="submission" date="2024-10" db="EMBL/GenBank/DDBJ databases">
        <title>The Natural Products Discovery Center: Release of the First 8490 Sequenced Strains for Exploring Actinobacteria Biosynthetic Diversity.</title>
        <authorList>
            <person name="Kalkreuter E."/>
            <person name="Kautsar S.A."/>
            <person name="Yang D."/>
            <person name="Bader C.D."/>
            <person name="Teijaro C.N."/>
            <person name="Fluegel L."/>
            <person name="Davis C.M."/>
            <person name="Simpson J.R."/>
            <person name="Lauterbach L."/>
            <person name="Steele A.D."/>
            <person name="Gui C."/>
            <person name="Meng S."/>
            <person name="Li G."/>
            <person name="Viehrig K."/>
            <person name="Ye F."/>
            <person name="Su P."/>
            <person name="Kiefer A.F."/>
            <person name="Nichols A."/>
            <person name="Cepeda A.J."/>
            <person name="Yan W."/>
            <person name="Fan B."/>
            <person name="Jiang Y."/>
            <person name="Adhikari A."/>
            <person name="Zheng C.-J."/>
            <person name="Schuster L."/>
            <person name="Cowan T.M."/>
            <person name="Smanski M.J."/>
            <person name="Chevrette M.G."/>
            <person name="De Carvalho L.P.S."/>
            <person name="Shen B."/>
        </authorList>
    </citation>
    <scope>NUCLEOTIDE SEQUENCE [LARGE SCALE GENOMIC DNA]</scope>
    <source>
        <strain evidence="4 5">NPDC012605</strain>
    </source>
</reference>